<dbReference type="Pfam" id="PF09413">
    <property type="entry name" value="DUF2007"/>
    <property type="match status" value="1"/>
</dbReference>
<dbReference type="OrthoDB" id="9814654at2"/>
<dbReference type="AlphaFoldDB" id="A0A3E1KB42"/>
<name>A0A3E1KB42_9GAMM</name>
<dbReference type="InterPro" id="IPR011322">
    <property type="entry name" value="N-reg_PII-like_a/b"/>
</dbReference>
<keyword evidence="3" id="KW-1185">Reference proteome</keyword>
<proteinExistence type="predicted"/>
<evidence type="ECO:0000313" key="2">
    <source>
        <dbReference type="EMBL" id="RFF31723.1"/>
    </source>
</evidence>
<accession>A0A3E1KB42</accession>
<evidence type="ECO:0000259" key="1">
    <source>
        <dbReference type="Pfam" id="PF09413"/>
    </source>
</evidence>
<organism evidence="2 3">
    <name type="scientific">Wenzhouxiangella sediminis</name>
    <dbReference type="NCBI Taxonomy" id="1792836"/>
    <lineage>
        <taxon>Bacteria</taxon>
        <taxon>Pseudomonadati</taxon>
        <taxon>Pseudomonadota</taxon>
        <taxon>Gammaproteobacteria</taxon>
        <taxon>Chromatiales</taxon>
        <taxon>Wenzhouxiangellaceae</taxon>
        <taxon>Wenzhouxiangella</taxon>
    </lineage>
</organism>
<feature type="domain" description="DUF2007" evidence="1">
    <location>
        <begin position="4"/>
        <end position="71"/>
    </location>
</feature>
<dbReference type="EMBL" id="QUZK01000016">
    <property type="protein sequence ID" value="RFF31723.1"/>
    <property type="molecule type" value="Genomic_DNA"/>
</dbReference>
<dbReference type="SUPFAM" id="SSF54913">
    <property type="entry name" value="GlnB-like"/>
    <property type="match status" value="1"/>
</dbReference>
<gene>
    <name evidence="2" type="ORF">DZC52_03475</name>
</gene>
<protein>
    <submittedName>
        <fullName evidence="2">DUF2007 domain-containing protein</fullName>
    </submittedName>
</protein>
<evidence type="ECO:0000313" key="3">
    <source>
        <dbReference type="Proteomes" id="UP000260351"/>
    </source>
</evidence>
<reference evidence="2 3" key="1">
    <citation type="submission" date="2018-08" db="EMBL/GenBank/DDBJ databases">
        <title>Wenzhouxiangella salilacus sp. nov., a novel bacterium isolated from a saline lake in Xinjiang Province, China.</title>
        <authorList>
            <person name="Han S."/>
        </authorList>
    </citation>
    <scope>NUCLEOTIDE SEQUENCE [LARGE SCALE GENOMIC DNA]</scope>
    <source>
        <strain evidence="2 3">XDB06</strain>
    </source>
</reference>
<dbReference type="InterPro" id="IPR018551">
    <property type="entry name" value="DUF2007"/>
</dbReference>
<comment type="caution">
    <text evidence="2">The sequence shown here is derived from an EMBL/GenBank/DDBJ whole genome shotgun (WGS) entry which is preliminary data.</text>
</comment>
<dbReference type="Proteomes" id="UP000260351">
    <property type="component" value="Unassembled WGS sequence"/>
</dbReference>
<sequence length="107" mass="12115">MSDWTQLITADDPIEAGFLRGLLESAGLEVQVRSMELWTAAVEIYYSEGARPSIWVHERDLERAKGILARREEAGDGEPWTCPDCDERLEGQFTTCWRCGHTRGTRG</sequence>
<dbReference type="RefSeq" id="WP_116649735.1">
    <property type="nucleotide sequence ID" value="NZ_QUZK01000016.1"/>
</dbReference>